<name>A0A7K0FJ14_9SPHI</name>
<comment type="caution">
    <text evidence="1">The sequence shown here is derived from an EMBL/GenBank/DDBJ whole genome shotgun (WGS) entry which is preliminary data.</text>
</comment>
<dbReference type="EMBL" id="WKJI01000001">
    <property type="protein sequence ID" value="MRX45898.1"/>
    <property type="molecule type" value="Genomic_DNA"/>
</dbReference>
<dbReference type="PROSITE" id="PS51257">
    <property type="entry name" value="PROKAR_LIPOPROTEIN"/>
    <property type="match status" value="1"/>
</dbReference>
<evidence type="ECO:0000313" key="1">
    <source>
        <dbReference type="EMBL" id="MRX45898.1"/>
    </source>
</evidence>
<evidence type="ECO:0008006" key="3">
    <source>
        <dbReference type="Google" id="ProtNLM"/>
    </source>
</evidence>
<evidence type="ECO:0000313" key="2">
    <source>
        <dbReference type="Proteomes" id="UP000462931"/>
    </source>
</evidence>
<organism evidence="1 2">
    <name type="scientific">Pedobacter puniceum</name>
    <dbReference type="NCBI Taxonomy" id="2666136"/>
    <lineage>
        <taxon>Bacteria</taxon>
        <taxon>Pseudomonadati</taxon>
        <taxon>Bacteroidota</taxon>
        <taxon>Sphingobacteriia</taxon>
        <taxon>Sphingobacteriales</taxon>
        <taxon>Sphingobacteriaceae</taxon>
        <taxon>Pedobacter</taxon>
    </lineage>
</organism>
<accession>A0A7K0FJ14</accession>
<dbReference type="Proteomes" id="UP000462931">
    <property type="component" value="Unassembled WGS sequence"/>
</dbReference>
<dbReference type="AlphaFoldDB" id="A0A7K0FJ14"/>
<proteinExistence type="predicted"/>
<reference evidence="1 2" key="1">
    <citation type="submission" date="2019-11" db="EMBL/GenBank/DDBJ databases">
        <authorList>
            <person name="Cheng Q."/>
            <person name="Yang Z."/>
        </authorList>
    </citation>
    <scope>NUCLEOTIDE SEQUENCE [LARGE SCALE GENOMIC DNA]</scope>
    <source>
        <strain evidence="1 2">HX-22-1</strain>
    </source>
</reference>
<keyword evidence="2" id="KW-1185">Reference proteome</keyword>
<dbReference type="RefSeq" id="WP_154286045.1">
    <property type="nucleotide sequence ID" value="NZ_WKJI01000001.1"/>
</dbReference>
<sequence>MISLTKFSIIVFFVLLFTACTENKLSQIDKEKYESLIRENDSLKRLLNARDSLIKAQQHTKIKDTISKQTLKAGKHPITLQWISWDKPGYVEVTPLTNGWYLIAGTQNNTNGDYLKIEGKIRRLSEKELEFEGRIETLVSSINKGEPCIKEGKQTFYGKGNRKYFRLQNMTSCEGGMVVDYIDIYPGTSSL</sequence>
<protein>
    <recommendedName>
        <fullName evidence="3">Lipoprotein</fullName>
    </recommendedName>
</protein>
<gene>
    <name evidence="1" type="ORF">GJJ64_01715</name>
</gene>